<reference evidence="14" key="1">
    <citation type="submission" date="2018-01" db="EMBL/GenBank/DDBJ databases">
        <authorList>
            <person name="Chaillou S."/>
        </authorList>
    </citation>
    <scope>NUCLEOTIDE SEQUENCE [LARGE SCALE GENOMIC DNA]</scope>
    <source>
        <strain evidence="14">MFPC41A2801</strain>
    </source>
</reference>
<dbReference type="CDD" id="cd24067">
    <property type="entry name" value="ASKHA_NBD_ROK_BsFRK-like"/>
    <property type="match status" value="1"/>
</dbReference>
<dbReference type="GO" id="GO:0046872">
    <property type="term" value="F:metal ion binding"/>
    <property type="evidence" value="ECO:0007669"/>
    <property type="project" value="UniProtKB-KW"/>
</dbReference>
<name>A0A2N9DWB3_9LACO</name>
<dbReference type="InterPro" id="IPR043129">
    <property type="entry name" value="ATPase_NBD"/>
</dbReference>
<keyword evidence="5" id="KW-0547">Nucleotide-binding</keyword>
<evidence type="ECO:0000256" key="1">
    <source>
        <dbReference type="ARBA" id="ARBA00001946"/>
    </source>
</evidence>
<evidence type="ECO:0000256" key="8">
    <source>
        <dbReference type="ARBA" id="ARBA00022840"/>
    </source>
</evidence>
<evidence type="ECO:0000256" key="4">
    <source>
        <dbReference type="ARBA" id="ARBA00022723"/>
    </source>
</evidence>
<dbReference type="InterPro" id="IPR000600">
    <property type="entry name" value="ROK"/>
</dbReference>
<keyword evidence="9" id="KW-0460">Magnesium</keyword>
<evidence type="ECO:0000256" key="11">
    <source>
        <dbReference type="ARBA" id="ARBA00038887"/>
    </source>
</evidence>
<comment type="catalytic activity">
    <reaction evidence="12">
        <text>D-fructose + ATP = D-fructose 6-phosphate + ADP + H(+)</text>
        <dbReference type="Rhea" id="RHEA:16125"/>
        <dbReference type="ChEBI" id="CHEBI:15378"/>
        <dbReference type="ChEBI" id="CHEBI:30616"/>
        <dbReference type="ChEBI" id="CHEBI:37721"/>
        <dbReference type="ChEBI" id="CHEBI:61527"/>
        <dbReference type="ChEBI" id="CHEBI:456216"/>
        <dbReference type="EC" id="2.7.1.4"/>
    </reaction>
</comment>
<gene>
    <name evidence="14" type="primary">scrK</name>
    <name evidence="14" type="ORF">LFUMFP_30028</name>
</gene>
<keyword evidence="3 14" id="KW-0808">Transferase</keyword>
<comment type="similarity">
    <text evidence="2">Belongs to the ROK (NagC/XylR) family.</text>
</comment>
<keyword evidence="10" id="KW-0119">Carbohydrate metabolism</keyword>
<evidence type="ECO:0000256" key="12">
    <source>
        <dbReference type="ARBA" id="ARBA00048451"/>
    </source>
</evidence>
<dbReference type="GO" id="GO:0005524">
    <property type="term" value="F:ATP binding"/>
    <property type="evidence" value="ECO:0007669"/>
    <property type="project" value="UniProtKB-KW"/>
</dbReference>
<dbReference type="InterPro" id="IPR051804">
    <property type="entry name" value="Carb_Metab_Reg_Kinase/Isom"/>
</dbReference>
<sequence>MLIGSIEAGGTKFVCAVGNENYQVQDQVSIPTTTPNETIKAVIAYFKQFELDAMGIASFGPIEIRKNNPLYGYITTTPKPNWHNTDLLGQIKAAFDVPTTWTTDVNGSAYGEYVMSTLSNEKIQSLVYYTVGTGVGAGAVMDDHFLGGIGHPEMGHTFVKRHPSDLDFKGICPYHADCLEGLVAGPTFEARLGQKGETVPLTDPVWDILAYYLAQAVIQATLIVRPAKIVFGGSVINNMLLDKVRQSVTEQLNGYVELPPLDQYITRPAIANNGSATLGNFALGLKELQS</sequence>
<dbReference type="Gene3D" id="3.30.420.40">
    <property type="match status" value="2"/>
</dbReference>
<keyword evidence="15" id="KW-1185">Reference proteome</keyword>
<dbReference type="NCBIfam" id="NF045550">
    <property type="entry name" value="FrctkaseScrK"/>
    <property type="match status" value="1"/>
</dbReference>
<evidence type="ECO:0000256" key="10">
    <source>
        <dbReference type="ARBA" id="ARBA00023277"/>
    </source>
</evidence>
<keyword evidence="8" id="KW-0067">ATP-binding</keyword>
<evidence type="ECO:0000256" key="3">
    <source>
        <dbReference type="ARBA" id="ARBA00022679"/>
    </source>
</evidence>
<dbReference type="InterPro" id="IPR049874">
    <property type="entry name" value="ROK_cs"/>
</dbReference>
<evidence type="ECO:0000313" key="15">
    <source>
        <dbReference type="Proteomes" id="UP000238739"/>
    </source>
</evidence>
<dbReference type="RefSeq" id="WP_106482855.1">
    <property type="nucleotide sequence ID" value="NZ_LT984417.1"/>
</dbReference>
<protein>
    <recommendedName>
        <fullName evidence="13">Fructokinase</fullName>
        <ecNumber evidence="11">2.7.1.4</ecNumber>
    </recommendedName>
</protein>
<dbReference type="EMBL" id="OGVC01000023">
    <property type="protein sequence ID" value="SPC38825.1"/>
    <property type="molecule type" value="Genomic_DNA"/>
</dbReference>
<evidence type="ECO:0000256" key="2">
    <source>
        <dbReference type="ARBA" id="ARBA00006479"/>
    </source>
</evidence>
<dbReference type="FunFam" id="3.30.420.40:FF:000153">
    <property type="entry name" value="Putative fructokinase"/>
    <property type="match status" value="1"/>
</dbReference>
<evidence type="ECO:0000256" key="9">
    <source>
        <dbReference type="ARBA" id="ARBA00022842"/>
    </source>
</evidence>
<evidence type="ECO:0000256" key="7">
    <source>
        <dbReference type="ARBA" id="ARBA00022833"/>
    </source>
</evidence>
<dbReference type="Pfam" id="PF00480">
    <property type="entry name" value="ROK"/>
    <property type="match status" value="1"/>
</dbReference>
<dbReference type="PANTHER" id="PTHR42742:SF3">
    <property type="entry name" value="FRUCTOKINASE"/>
    <property type="match status" value="1"/>
</dbReference>
<dbReference type="SUPFAM" id="SSF53067">
    <property type="entry name" value="Actin-like ATPase domain"/>
    <property type="match status" value="1"/>
</dbReference>
<dbReference type="FunFam" id="3.30.420.40:FF:000136">
    <property type="entry name" value="Putative fructokinase"/>
    <property type="match status" value="1"/>
</dbReference>
<dbReference type="Proteomes" id="UP000238739">
    <property type="component" value="Unassembled WGS sequence"/>
</dbReference>
<evidence type="ECO:0000256" key="13">
    <source>
        <dbReference type="ARBA" id="ARBA00074653"/>
    </source>
</evidence>
<dbReference type="AlphaFoldDB" id="A0A2N9DWB3"/>
<proteinExistence type="inferred from homology"/>
<keyword evidence="4" id="KW-0479">Metal-binding</keyword>
<evidence type="ECO:0000256" key="6">
    <source>
        <dbReference type="ARBA" id="ARBA00022777"/>
    </source>
</evidence>
<evidence type="ECO:0000313" key="14">
    <source>
        <dbReference type="EMBL" id="SPC38825.1"/>
    </source>
</evidence>
<comment type="caution">
    <text evidence="14">The sequence shown here is derived from an EMBL/GenBank/DDBJ whole genome shotgun (WGS) entry which is preliminary data.</text>
</comment>
<dbReference type="PROSITE" id="PS01125">
    <property type="entry name" value="ROK"/>
    <property type="match status" value="1"/>
</dbReference>
<dbReference type="InterPro" id="IPR054618">
    <property type="entry name" value="ScrK"/>
</dbReference>
<dbReference type="EC" id="2.7.1.4" evidence="11"/>
<keyword evidence="6" id="KW-0418">Kinase</keyword>
<dbReference type="GO" id="GO:0008865">
    <property type="term" value="F:fructokinase activity"/>
    <property type="evidence" value="ECO:0007669"/>
    <property type="project" value="UniProtKB-EC"/>
</dbReference>
<comment type="cofactor">
    <cofactor evidence="1">
        <name>Mg(2+)</name>
        <dbReference type="ChEBI" id="CHEBI:18420"/>
    </cofactor>
</comment>
<keyword evidence="7" id="KW-0862">Zinc</keyword>
<accession>A0A2N9DWB3</accession>
<evidence type="ECO:0000256" key="5">
    <source>
        <dbReference type="ARBA" id="ARBA00022741"/>
    </source>
</evidence>
<organism evidence="14 15">
    <name type="scientific">Latilactobacillus fuchuensis</name>
    <dbReference type="NCBI Taxonomy" id="164393"/>
    <lineage>
        <taxon>Bacteria</taxon>
        <taxon>Bacillati</taxon>
        <taxon>Bacillota</taxon>
        <taxon>Bacilli</taxon>
        <taxon>Lactobacillales</taxon>
        <taxon>Lactobacillaceae</taxon>
        <taxon>Latilactobacillus</taxon>
    </lineage>
</organism>
<dbReference type="PANTHER" id="PTHR42742">
    <property type="entry name" value="TRANSCRIPTIONAL REPRESSOR MPRA"/>
    <property type="match status" value="1"/>
</dbReference>